<dbReference type="EMBL" id="WNYA01004897">
    <property type="protein sequence ID" value="KAG8542493.1"/>
    <property type="molecule type" value="Genomic_DNA"/>
</dbReference>
<evidence type="ECO:0000256" key="1">
    <source>
        <dbReference type="SAM" id="MobiDB-lite"/>
    </source>
</evidence>
<protein>
    <submittedName>
        <fullName evidence="2">Uncharacterized protein</fullName>
    </submittedName>
</protein>
<reference evidence="2" key="1">
    <citation type="thesis" date="2020" institute="ProQuest LLC" country="789 East Eisenhower Parkway, Ann Arbor, MI, USA">
        <title>Comparative Genomics and Chromosome Evolution.</title>
        <authorList>
            <person name="Mudd A.B."/>
        </authorList>
    </citation>
    <scope>NUCLEOTIDE SEQUENCE</scope>
    <source>
        <strain evidence="2">237g6f4</strain>
        <tissue evidence="2">Blood</tissue>
    </source>
</reference>
<name>A0AAV6Z2B9_ENGPU</name>
<organism evidence="2 3">
    <name type="scientific">Engystomops pustulosus</name>
    <name type="common">Tungara frog</name>
    <name type="synonym">Physalaemus pustulosus</name>
    <dbReference type="NCBI Taxonomy" id="76066"/>
    <lineage>
        <taxon>Eukaryota</taxon>
        <taxon>Metazoa</taxon>
        <taxon>Chordata</taxon>
        <taxon>Craniata</taxon>
        <taxon>Vertebrata</taxon>
        <taxon>Euteleostomi</taxon>
        <taxon>Amphibia</taxon>
        <taxon>Batrachia</taxon>
        <taxon>Anura</taxon>
        <taxon>Neobatrachia</taxon>
        <taxon>Hyloidea</taxon>
        <taxon>Leptodactylidae</taxon>
        <taxon>Leiuperinae</taxon>
        <taxon>Engystomops</taxon>
    </lineage>
</organism>
<proteinExistence type="predicted"/>
<evidence type="ECO:0000313" key="2">
    <source>
        <dbReference type="EMBL" id="KAG8542493.1"/>
    </source>
</evidence>
<feature type="compositionally biased region" description="Basic and acidic residues" evidence="1">
    <location>
        <begin position="41"/>
        <end position="53"/>
    </location>
</feature>
<gene>
    <name evidence="2" type="ORF">GDO81_026623</name>
</gene>
<feature type="region of interest" description="Disordered" evidence="1">
    <location>
        <begin position="1"/>
        <end position="63"/>
    </location>
</feature>
<keyword evidence="3" id="KW-1185">Reference proteome</keyword>
<dbReference type="Proteomes" id="UP000824782">
    <property type="component" value="Unassembled WGS sequence"/>
</dbReference>
<comment type="caution">
    <text evidence="2">The sequence shown here is derived from an EMBL/GenBank/DDBJ whole genome shotgun (WGS) entry which is preliminary data.</text>
</comment>
<feature type="non-terminal residue" evidence="2">
    <location>
        <position position="1"/>
    </location>
</feature>
<evidence type="ECO:0000313" key="3">
    <source>
        <dbReference type="Proteomes" id="UP000824782"/>
    </source>
</evidence>
<dbReference type="AlphaFoldDB" id="A0AAV6Z2B9"/>
<accession>A0AAV6Z2B9</accession>
<sequence>GCCAEPKMELVTSEPRKPGGVESDFIPVPSPRKMLSSVQNDIREPSDGPDSHHNPKHPTSGVLEGEQHNLTALLQEVDYLRQSNTKVPVIYPNSMITAWMCGIY</sequence>